<evidence type="ECO:0000256" key="8">
    <source>
        <dbReference type="RuleBase" id="RU004075"/>
    </source>
</evidence>
<dbReference type="InterPro" id="IPR015421">
    <property type="entry name" value="PyrdxlP-dep_Trfase_major"/>
</dbReference>
<dbReference type="GO" id="GO:0004760">
    <property type="term" value="F:L-serine-pyruvate transaminase activity"/>
    <property type="evidence" value="ECO:0007669"/>
    <property type="project" value="TreeGrafter"/>
</dbReference>
<keyword evidence="11" id="KW-1185">Reference proteome</keyword>
<evidence type="ECO:0000313" key="11">
    <source>
        <dbReference type="Proteomes" id="UP000188246"/>
    </source>
</evidence>
<evidence type="ECO:0000256" key="6">
    <source>
        <dbReference type="PIRSR" id="PIRSR000524-1"/>
    </source>
</evidence>
<gene>
    <name evidence="10" type="ORF">BW732_07915</name>
</gene>
<dbReference type="GO" id="GO:0008453">
    <property type="term" value="F:alanine-glyoxylate transaminase activity"/>
    <property type="evidence" value="ECO:0007669"/>
    <property type="project" value="TreeGrafter"/>
</dbReference>
<dbReference type="InterPro" id="IPR000192">
    <property type="entry name" value="Aminotrans_V_dom"/>
</dbReference>
<dbReference type="Gene3D" id="3.40.640.10">
    <property type="entry name" value="Type I PLP-dependent aspartate aminotransferase-like (Major domain)"/>
    <property type="match status" value="1"/>
</dbReference>
<dbReference type="RefSeq" id="WP_077276226.1">
    <property type="nucleotide sequence ID" value="NZ_CP019609.1"/>
</dbReference>
<dbReference type="SUPFAM" id="SSF53383">
    <property type="entry name" value="PLP-dependent transferases"/>
    <property type="match status" value="1"/>
</dbReference>
<proteinExistence type="inferred from homology"/>
<dbReference type="Gene3D" id="3.90.1150.10">
    <property type="entry name" value="Aspartate Aminotransferase, domain 1"/>
    <property type="match status" value="1"/>
</dbReference>
<evidence type="ECO:0000256" key="9">
    <source>
        <dbReference type="RuleBase" id="RU004504"/>
    </source>
</evidence>
<dbReference type="PIRSF" id="PIRSF000524">
    <property type="entry name" value="SPT"/>
    <property type="match status" value="1"/>
</dbReference>
<evidence type="ECO:0000256" key="3">
    <source>
        <dbReference type="ARBA" id="ARBA00022576"/>
    </source>
</evidence>
<dbReference type="FunFam" id="3.40.640.10:FF:000027">
    <property type="entry name" value="Serine--pyruvate aminotransferase, mitochondrial"/>
    <property type="match status" value="1"/>
</dbReference>
<evidence type="ECO:0000256" key="7">
    <source>
        <dbReference type="PIRSR" id="PIRSR000524-50"/>
    </source>
</evidence>
<dbReference type="EMBL" id="CP019609">
    <property type="protein sequence ID" value="AQP54151.1"/>
    <property type="molecule type" value="Genomic_DNA"/>
</dbReference>
<dbReference type="InterPro" id="IPR015422">
    <property type="entry name" value="PyrdxlP-dep_Trfase_small"/>
</dbReference>
<keyword evidence="3 10" id="KW-0032">Aminotransferase</keyword>
<feature type="binding site" evidence="6">
    <location>
        <position position="356"/>
    </location>
    <ligand>
        <name>substrate</name>
    </ligand>
</feature>
<name>A0A1Q2D761_9ENTE</name>
<dbReference type="InterPro" id="IPR024169">
    <property type="entry name" value="SP_NH2Trfase/AEP_transaminase"/>
</dbReference>
<dbReference type="Pfam" id="PF00266">
    <property type="entry name" value="Aminotran_5"/>
    <property type="match status" value="1"/>
</dbReference>
<feature type="modified residue" description="N6-(pyridoxal phosphate)lysine" evidence="7">
    <location>
        <position position="196"/>
    </location>
</feature>
<evidence type="ECO:0000256" key="5">
    <source>
        <dbReference type="ARBA" id="ARBA00022898"/>
    </source>
</evidence>
<dbReference type="KEGG" id="vpi:BW732_07915"/>
<evidence type="ECO:0000313" key="10">
    <source>
        <dbReference type="EMBL" id="AQP54151.1"/>
    </source>
</evidence>
<protein>
    <submittedName>
        <fullName evidence="10">Aminotransferase V</fullName>
    </submittedName>
</protein>
<dbReference type="OrthoDB" id="389074at2"/>
<organism evidence="10 11">
    <name type="scientific">Vagococcus penaei</name>
    <dbReference type="NCBI Taxonomy" id="633807"/>
    <lineage>
        <taxon>Bacteria</taxon>
        <taxon>Bacillati</taxon>
        <taxon>Bacillota</taxon>
        <taxon>Bacilli</taxon>
        <taxon>Lactobacillales</taxon>
        <taxon>Enterococcaceae</taxon>
        <taxon>Vagococcus</taxon>
    </lineage>
</organism>
<evidence type="ECO:0000256" key="2">
    <source>
        <dbReference type="ARBA" id="ARBA00009236"/>
    </source>
</evidence>
<comment type="similarity">
    <text evidence="2 8">Belongs to the class-V pyridoxal-phosphate-dependent aminotransferase family.</text>
</comment>
<evidence type="ECO:0000256" key="4">
    <source>
        <dbReference type="ARBA" id="ARBA00022679"/>
    </source>
</evidence>
<accession>A0A1Q2D761</accession>
<dbReference type="GO" id="GO:0019265">
    <property type="term" value="P:glycine biosynthetic process, by transamination of glyoxylate"/>
    <property type="evidence" value="ECO:0007669"/>
    <property type="project" value="TreeGrafter"/>
</dbReference>
<reference evidence="10 11" key="1">
    <citation type="journal article" date="2010" name="Int. J. Syst. Evol. Microbiol.">
        <title>Vagococcus penaei sp. nov., isolated from spoilage microbiota of cooked shrimp (Penaeus vannamei).</title>
        <authorList>
            <person name="Jaffres E."/>
            <person name="Prevost H."/>
            <person name="Rossero A."/>
            <person name="Joffraud J.J."/>
            <person name="Dousset X."/>
        </authorList>
    </citation>
    <scope>NUCLEOTIDE SEQUENCE [LARGE SCALE GENOMIC DNA]</scope>
    <source>
        <strain evidence="10 11">CD276</strain>
    </source>
</reference>
<evidence type="ECO:0000256" key="1">
    <source>
        <dbReference type="ARBA" id="ARBA00001933"/>
    </source>
</evidence>
<dbReference type="PROSITE" id="PS00595">
    <property type="entry name" value="AA_TRANSFER_CLASS_5"/>
    <property type="match status" value="1"/>
</dbReference>
<comment type="cofactor">
    <cofactor evidence="1 7 9">
        <name>pyridoxal 5'-phosphate</name>
        <dbReference type="ChEBI" id="CHEBI:597326"/>
    </cofactor>
</comment>
<dbReference type="PANTHER" id="PTHR21152:SF40">
    <property type="entry name" value="ALANINE--GLYOXYLATE AMINOTRANSFERASE"/>
    <property type="match status" value="1"/>
</dbReference>
<dbReference type="InterPro" id="IPR020578">
    <property type="entry name" value="Aminotrans_V_PyrdxlP_BS"/>
</dbReference>
<dbReference type="PANTHER" id="PTHR21152">
    <property type="entry name" value="AMINOTRANSFERASE CLASS V"/>
    <property type="match status" value="1"/>
</dbReference>
<keyword evidence="4 10" id="KW-0808">Transferase</keyword>
<dbReference type="AlphaFoldDB" id="A0A1Q2D761"/>
<dbReference type="STRING" id="633807.BW732_07915"/>
<dbReference type="Proteomes" id="UP000188246">
    <property type="component" value="Chromosome"/>
</dbReference>
<dbReference type="InterPro" id="IPR015424">
    <property type="entry name" value="PyrdxlP-dep_Trfase"/>
</dbReference>
<keyword evidence="5 7" id="KW-0663">Pyridoxal phosphate</keyword>
<sequence length="406" mass="44799">MRQPFNHPIRTIMTPGPVEAYPSVLRAMGTPILGQFDPAFLTIMDEIQEMLRTTFQTKNEQTFVIDGTSRAGLEAALIAMIEPGDKVLIPAYGRFAYLLVEICERAQADIILLEKEWNSVFDETTIIEAIQIHQPKVVAMIHGETANGQMQPLANVGAYCQQHGHYLVVDMVATYSGVEVKVDEWGVDMAIAGTQKCLSVPSGMSLITYSPRVADLINQRYQKELGLGANQRNANHISSNYLDLTQLQRYWSPERINHHTEATSMVYALHEGLRLYCNEGLAERAARHALNDAAILAGLKAMGLAIYGELATKTPTVTPIIIPKNVDGEDVRNMLLNDFGVEIASSFGPLAGKVWRIGNMGFSSRQENVLHVLSALEATLIYFNVPINIGQGVQAALAVYHNNNNH</sequence>